<dbReference type="GO" id="GO:1990113">
    <property type="term" value="P:RNA polymerase I assembly"/>
    <property type="evidence" value="ECO:0007669"/>
    <property type="project" value="TreeGrafter"/>
</dbReference>
<evidence type="ECO:0000259" key="2">
    <source>
        <dbReference type="Pfam" id="PF12927"/>
    </source>
</evidence>
<dbReference type="GO" id="GO:0006457">
    <property type="term" value="P:protein folding"/>
    <property type="evidence" value="ECO:0007669"/>
    <property type="project" value="InterPro"/>
</dbReference>
<accession>A0A367YJC2</accession>
<comment type="caution">
    <text evidence="3">The sequence shown here is derived from an EMBL/GenBank/DDBJ whole genome shotgun (WGS) entry which is preliminary data.</text>
</comment>
<feature type="region of interest" description="Disordered" evidence="1">
    <location>
        <begin position="508"/>
        <end position="561"/>
    </location>
</feature>
<feature type="compositionally biased region" description="Acidic residues" evidence="1">
    <location>
        <begin position="318"/>
        <end position="346"/>
    </location>
</feature>
<evidence type="ECO:0000313" key="3">
    <source>
        <dbReference type="EMBL" id="RCK65082.1"/>
    </source>
</evidence>
<dbReference type="GO" id="GO:1990115">
    <property type="term" value="P:RNA polymerase III assembly"/>
    <property type="evidence" value="ECO:0007669"/>
    <property type="project" value="TreeGrafter"/>
</dbReference>
<keyword evidence="4" id="KW-1185">Reference proteome</keyword>
<dbReference type="GO" id="GO:0051082">
    <property type="term" value="F:unfolded protein binding"/>
    <property type="evidence" value="ECO:0007669"/>
    <property type="project" value="InterPro"/>
</dbReference>
<evidence type="ECO:0000313" key="4">
    <source>
        <dbReference type="Proteomes" id="UP000253472"/>
    </source>
</evidence>
<protein>
    <submittedName>
        <fullName evidence="3">Bud site selection protein 27</fullName>
    </submittedName>
</protein>
<dbReference type="Pfam" id="PF12927">
    <property type="entry name" value="DUF3835"/>
    <property type="match status" value="2"/>
</dbReference>
<dbReference type="InterPro" id="IPR024325">
    <property type="entry name" value="DUF3835"/>
</dbReference>
<dbReference type="GO" id="GO:0005737">
    <property type="term" value="C:cytoplasm"/>
    <property type="evidence" value="ECO:0007669"/>
    <property type="project" value="TreeGrafter"/>
</dbReference>
<dbReference type="GO" id="GO:0016272">
    <property type="term" value="C:prefoldin complex"/>
    <property type="evidence" value="ECO:0007669"/>
    <property type="project" value="InterPro"/>
</dbReference>
<feature type="region of interest" description="Disordered" evidence="1">
    <location>
        <begin position="601"/>
        <end position="635"/>
    </location>
</feature>
<dbReference type="PANTHER" id="PTHR12674:SF2">
    <property type="entry name" value="PREFOLDIN SUBUNIT 5"/>
    <property type="match status" value="1"/>
</dbReference>
<feature type="region of interest" description="Disordered" evidence="1">
    <location>
        <begin position="261"/>
        <end position="288"/>
    </location>
</feature>
<name>A0A367YJC2_9ASCO</name>
<organism evidence="3 4">
    <name type="scientific">Candida viswanathii</name>
    <dbReference type="NCBI Taxonomy" id="5486"/>
    <lineage>
        <taxon>Eukaryota</taxon>
        <taxon>Fungi</taxon>
        <taxon>Dikarya</taxon>
        <taxon>Ascomycota</taxon>
        <taxon>Saccharomycotina</taxon>
        <taxon>Pichiomycetes</taxon>
        <taxon>Debaryomycetaceae</taxon>
        <taxon>Candida/Lodderomyces clade</taxon>
        <taxon>Candida</taxon>
    </lineage>
</organism>
<dbReference type="STRING" id="5486.A0A367YJC2"/>
<feature type="domain" description="DUF3835" evidence="2">
    <location>
        <begin position="369"/>
        <end position="442"/>
    </location>
</feature>
<dbReference type="GO" id="GO:1990114">
    <property type="term" value="P:RNA polymerase II core complex assembly"/>
    <property type="evidence" value="ECO:0007669"/>
    <property type="project" value="TreeGrafter"/>
</dbReference>
<dbReference type="Proteomes" id="UP000253472">
    <property type="component" value="Unassembled WGS sequence"/>
</dbReference>
<feature type="region of interest" description="Disordered" evidence="1">
    <location>
        <begin position="419"/>
        <end position="438"/>
    </location>
</feature>
<reference evidence="3 4" key="1">
    <citation type="submission" date="2018-06" db="EMBL/GenBank/DDBJ databases">
        <title>Whole genome sequencing of Candida tropicalis (genome annotated by CSBL at Korea University).</title>
        <authorList>
            <person name="Ahn J."/>
        </authorList>
    </citation>
    <scope>NUCLEOTIDE SEQUENCE [LARGE SCALE GENOMIC DNA]</scope>
    <source>
        <strain evidence="3 4">ATCC 20962</strain>
    </source>
</reference>
<dbReference type="AlphaFoldDB" id="A0A367YJC2"/>
<dbReference type="OrthoDB" id="21413at2759"/>
<feature type="domain" description="DUF3835" evidence="2">
    <location>
        <begin position="638"/>
        <end position="714"/>
    </location>
</feature>
<feature type="compositionally biased region" description="Basic and acidic residues" evidence="1">
    <location>
        <begin position="261"/>
        <end position="274"/>
    </location>
</feature>
<feature type="compositionally biased region" description="Acidic residues" evidence="1">
    <location>
        <begin position="613"/>
        <end position="635"/>
    </location>
</feature>
<gene>
    <name evidence="3" type="primary">BUD27</name>
    <name evidence="3" type="ORF">Cantr_00875</name>
</gene>
<sequence length="718" mass="82650">MDKIAKSITSDIKQKETDEFNQLTKQIDTTLTNLRRKRDTLMTQIKQFEDIERSLTTSTASLSSSNDALAKIQFRLDSGDVIEKSREEALEFINKRVLEIKESITQFNTKINEGEMTKEKLRQFNEIIRQEAMEATEDKDHLSLDKLNEEGLPFMDIQEEIDEDGNVVSAKINDAKVEKAKEKEKPKIEVIEEKKPKDEKEKEDLKTLFEEMEVISQKDGKNRDLNFDQDELLDKIDQLNISPEDKFNLKRVCVEEFKKLHEEEDDEKGKKDEKGEEDDIDIGNDSFQNFSVDRNDMIELELLADDFDDSIAENNGEYNDDEEMDYDFEDDEDDHDDDDDDDDAADELLYGGGRAKIIGGDVKSNNMLWDQIMNLRKGKLGVNDNDEIVLEEEVQEGSSKKGKKAVRFSEELDIKEVDNISDSLKNPPPAPSKMSLFKQNRVFKNSKTGFRHDEDDVVGDIVDKDDDDDVMHDVIERDDVMHDVIERDDVMSDKIVEREIVERDDFMEPPKKKSTSRFKSMRNEQSSSKPAAIILIPNENTNIPEHDETSEWSRSTSQGVPLDMDKMVQDYVAGKYDDDITTDGPVVQELKDFEPLNDIVESRKNDLVGTQDFDVDSNEVGDDKEQGDDSDDDDGEILSEIVENDFDDDDGEDQAAFNEDAVMDREIRENYHKLRNKLILDDNGFKKSQEELEFEPTDEDGNPVKMSRFKAAKLNRNV</sequence>
<dbReference type="EMBL" id="QLNQ01000021">
    <property type="protein sequence ID" value="RCK65082.1"/>
    <property type="molecule type" value="Genomic_DNA"/>
</dbReference>
<proteinExistence type="predicted"/>
<dbReference type="InterPro" id="IPR011599">
    <property type="entry name" value="PFD_alpha_archaea"/>
</dbReference>
<evidence type="ECO:0000256" key="1">
    <source>
        <dbReference type="SAM" id="MobiDB-lite"/>
    </source>
</evidence>
<feature type="region of interest" description="Disordered" evidence="1">
    <location>
        <begin position="305"/>
        <end position="347"/>
    </location>
</feature>
<dbReference type="PANTHER" id="PTHR12674">
    <property type="entry name" value="PREFOLDIN SUBUNIT 5"/>
    <property type="match status" value="1"/>
</dbReference>